<evidence type="ECO:0000256" key="1">
    <source>
        <dbReference type="SAM" id="MobiDB-lite"/>
    </source>
</evidence>
<dbReference type="Pfam" id="PF13481">
    <property type="entry name" value="AAA_25"/>
    <property type="match status" value="1"/>
</dbReference>
<comment type="caution">
    <text evidence="2">The sequence shown here is derived from an EMBL/GenBank/DDBJ whole genome shotgun (WGS) entry which is preliminary data.</text>
</comment>
<dbReference type="Gene3D" id="3.40.50.300">
    <property type="entry name" value="P-loop containing nucleotide triphosphate hydrolases"/>
    <property type="match status" value="1"/>
</dbReference>
<protein>
    <submittedName>
        <fullName evidence="2">AAA family ATPase</fullName>
    </submittedName>
</protein>
<name>A0ABS5RIY6_9MYCO</name>
<feature type="region of interest" description="Disordered" evidence="1">
    <location>
        <begin position="1"/>
        <end position="56"/>
    </location>
</feature>
<dbReference type="RefSeq" id="WP_214092425.1">
    <property type="nucleotide sequence ID" value="NZ_JAHCLR010000012.1"/>
</dbReference>
<reference evidence="2 3" key="1">
    <citation type="submission" date="2021-05" db="EMBL/GenBank/DDBJ databases">
        <title>Mycobacterium acidophilum sp. nov., an extremely acid-tolerant member of the genus Mycobacterium.</title>
        <authorList>
            <person name="Xia J."/>
        </authorList>
    </citation>
    <scope>NUCLEOTIDE SEQUENCE [LARGE SCALE GENOMIC DNA]</scope>
    <source>
        <strain evidence="2 3">M1</strain>
    </source>
</reference>
<accession>A0ABS5RIY6</accession>
<proteinExistence type="predicted"/>
<dbReference type="Proteomes" id="UP001519535">
    <property type="component" value="Unassembled WGS sequence"/>
</dbReference>
<dbReference type="SUPFAM" id="SSF52540">
    <property type="entry name" value="P-loop containing nucleoside triphosphate hydrolases"/>
    <property type="match status" value="1"/>
</dbReference>
<dbReference type="InterPro" id="IPR027417">
    <property type="entry name" value="P-loop_NTPase"/>
</dbReference>
<organism evidence="2 3">
    <name type="scientific">Mycolicibacter acidiphilus</name>
    <dbReference type="NCBI Taxonomy" id="2835306"/>
    <lineage>
        <taxon>Bacteria</taxon>
        <taxon>Bacillati</taxon>
        <taxon>Actinomycetota</taxon>
        <taxon>Actinomycetes</taxon>
        <taxon>Mycobacteriales</taxon>
        <taxon>Mycobacteriaceae</taxon>
        <taxon>Mycolicibacter</taxon>
    </lineage>
</organism>
<feature type="region of interest" description="Disordered" evidence="1">
    <location>
        <begin position="365"/>
        <end position="384"/>
    </location>
</feature>
<feature type="compositionally biased region" description="Pro residues" evidence="1">
    <location>
        <begin position="27"/>
        <end position="38"/>
    </location>
</feature>
<keyword evidence="3" id="KW-1185">Reference proteome</keyword>
<evidence type="ECO:0000313" key="2">
    <source>
        <dbReference type="EMBL" id="MBS9533543.1"/>
    </source>
</evidence>
<dbReference type="EMBL" id="JAHCLR010000012">
    <property type="protein sequence ID" value="MBS9533543.1"/>
    <property type="molecule type" value="Genomic_DNA"/>
</dbReference>
<sequence length="453" mass="47905">MTEILDQGRSLAHSGRYAPRNADQRPPDPAPDAPPPAEVPRLWPATDLHPAQPPQWLASGRLPRAAISLLIGDEGIGKSLMWVWLTSAITTGTALPGFGIPVRDPADVIVVITEDDWATTVRPRLEVAGADLTRVKVMCIEPDGSGSPTFPLHLPILSQADPAALIVVDAWLDTLPAGLQVRDPQQARQALHPWKDLATGSGAAVLLVCHTNRVSSPNARDKYGATGVLRQKARLTLFAQLDRDDRLTVGPEKSNGSAPVPATSFTITPVQAFAPTIDSDGTVPRLDYAGQSEMTARQHLAATAIAAGEADSGDIDEWLARLLADGPMTANEVFRAADAAGYSRDKAKRAKKRIGVDATKSGSGPWLWSLPDKSAHPDPSLSTHSLTSLHSLQVREGAEGAATEQACKRTRENDTGSARALPVRCGCGTALTSPESVTAGRCLECRTDGGCSA</sequence>
<evidence type="ECO:0000313" key="3">
    <source>
        <dbReference type="Proteomes" id="UP001519535"/>
    </source>
</evidence>
<gene>
    <name evidence="2" type="ORF">KIH27_08070</name>
</gene>